<dbReference type="PANTHER" id="PTHR19836">
    <property type="entry name" value="30S RIBOSOMAL PROTEIN S14"/>
    <property type="match status" value="1"/>
</dbReference>
<dbReference type="PANTHER" id="PTHR19836:SF19">
    <property type="entry name" value="SMALL RIBOSOMAL SUBUNIT PROTEIN US14M"/>
    <property type="match status" value="1"/>
</dbReference>
<protein>
    <recommendedName>
        <fullName evidence="6">Ribosomal protein S14</fullName>
    </recommendedName>
</protein>
<evidence type="ECO:0000256" key="1">
    <source>
        <dbReference type="ARBA" id="ARBA00009083"/>
    </source>
</evidence>
<dbReference type="Proteomes" id="UP001498771">
    <property type="component" value="Unassembled WGS sequence"/>
</dbReference>
<keyword evidence="3" id="KW-0687">Ribonucleoprotein</keyword>
<dbReference type="Pfam" id="PF00253">
    <property type="entry name" value="Ribosomal_S14"/>
    <property type="match status" value="1"/>
</dbReference>
<comment type="similarity">
    <text evidence="1">Belongs to the universal ribosomal protein uS14 family.</text>
</comment>
<name>A0ABR1F6R1_9ASCO</name>
<sequence length="128" mass="14627">MGKFSARGLKFNIPSIVDGLFGLPTPAGRQRTWTIRDNYKRYSAAQAEPERRALKYITYNTTLPMAARVQAQMKLSGMPSNTRMTMVKNRCVMTGKGRSILSKFKMCRFVFKEMAKRGEIPGVRRANW</sequence>
<dbReference type="InterPro" id="IPR001209">
    <property type="entry name" value="Ribosomal_uS14"/>
</dbReference>
<dbReference type="SUPFAM" id="SSF57716">
    <property type="entry name" value="Glucocorticoid receptor-like (DNA-binding domain)"/>
    <property type="match status" value="1"/>
</dbReference>
<keyword evidence="2" id="KW-0689">Ribosomal protein</keyword>
<evidence type="ECO:0000256" key="3">
    <source>
        <dbReference type="ARBA" id="ARBA00023274"/>
    </source>
</evidence>
<evidence type="ECO:0000313" key="4">
    <source>
        <dbReference type="EMBL" id="KAK7205530.1"/>
    </source>
</evidence>
<accession>A0ABR1F6R1</accession>
<dbReference type="NCBIfam" id="NF006477">
    <property type="entry name" value="PRK08881.1"/>
    <property type="match status" value="1"/>
</dbReference>
<reference evidence="4 5" key="1">
    <citation type="submission" date="2024-03" db="EMBL/GenBank/DDBJ databases">
        <title>Genome-scale model development and genomic sequencing of the oleaginous clade Lipomyces.</title>
        <authorList>
            <consortium name="Lawrence Berkeley National Laboratory"/>
            <person name="Czajka J.J."/>
            <person name="Han Y."/>
            <person name="Kim J."/>
            <person name="Mondo S.J."/>
            <person name="Hofstad B.A."/>
            <person name="Robles A."/>
            <person name="Haridas S."/>
            <person name="Riley R."/>
            <person name="LaButti K."/>
            <person name="Pangilinan J."/>
            <person name="Andreopoulos W."/>
            <person name="Lipzen A."/>
            <person name="Yan J."/>
            <person name="Wang M."/>
            <person name="Ng V."/>
            <person name="Grigoriev I.V."/>
            <person name="Spatafora J.W."/>
            <person name="Magnuson J.K."/>
            <person name="Baker S.E."/>
            <person name="Pomraning K.R."/>
        </authorList>
    </citation>
    <scope>NUCLEOTIDE SEQUENCE [LARGE SCALE GENOMIC DNA]</scope>
    <source>
        <strain evidence="4 5">Phaff 52-87</strain>
    </source>
</reference>
<comment type="caution">
    <text evidence="4">The sequence shown here is derived from an EMBL/GenBank/DDBJ whole genome shotgun (WGS) entry which is preliminary data.</text>
</comment>
<evidence type="ECO:0008006" key="6">
    <source>
        <dbReference type="Google" id="ProtNLM"/>
    </source>
</evidence>
<evidence type="ECO:0000256" key="2">
    <source>
        <dbReference type="ARBA" id="ARBA00022980"/>
    </source>
</evidence>
<dbReference type="GeneID" id="90038095"/>
<gene>
    <name evidence="4" type="ORF">BZA70DRAFT_278337</name>
</gene>
<proteinExistence type="inferred from homology"/>
<keyword evidence="5" id="KW-1185">Reference proteome</keyword>
<dbReference type="Gene3D" id="1.10.287.1480">
    <property type="match status" value="1"/>
</dbReference>
<dbReference type="RefSeq" id="XP_064768563.1">
    <property type="nucleotide sequence ID" value="XM_064912583.1"/>
</dbReference>
<organism evidence="4 5">
    <name type="scientific">Myxozyma melibiosi</name>
    <dbReference type="NCBI Taxonomy" id="54550"/>
    <lineage>
        <taxon>Eukaryota</taxon>
        <taxon>Fungi</taxon>
        <taxon>Dikarya</taxon>
        <taxon>Ascomycota</taxon>
        <taxon>Saccharomycotina</taxon>
        <taxon>Lipomycetes</taxon>
        <taxon>Lipomycetales</taxon>
        <taxon>Lipomycetaceae</taxon>
        <taxon>Myxozyma</taxon>
    </lineage>
</organism>
<evidence type="ECO:0000313" key="5">
    <source>
        <dbReference type="Proteomes" id="UP001498771"/>
    </source>
</evidence>
<dbReference type="EMBL" id="JBBJBU010000005">
    <property type="protein sequence ID" value="KAK7205530.1"/>
    <property type="molecule type" value="Genomic_DNA"/>
</dbReference>